<keyword evidence="1" id="KW-0732">Signal</keyword>
<gene>
    <name evidence="2" type="ORF">NAT50_01180</name>
</gene>
<protein>
    <submittedName>
        <fullName evidence="2">Uncharacterized protein</fullName>
    </submittedName>
</protein>
<comment type="caution">
    <text evidence="2">The sequence shown here is derived from an EMBL/GenBank/DDBJ whole genome shotgun (WGS) entry which is preliminary data.</text>
</comment>
<evidence type="ECO:0000313" key="3">
    <source>
        <dbReference type="Proteomes" id="UP001317191"/>
    </source>
</evidence>
<feature type="signal peptide" evidence="1">
    <location>
        <begin position="1"/>
        <end position="26"/>
    </location>
</feature>
<name>A0ABT0TKE9_9FLAO</name>
<dbReference type="RefSeq" id="WP_250590660.1">
    <property type="nucleotide sequence ID" value="NZ_JAMLJM010000001.1"/>
</dbReference>
<evidence type="ECO:0000313" key="2">
    <source>
        <dbReference type="EMBL" id="MCL9807966.1"/>
    </source>
</evidence>
<proteinExistence type="predicted"/>
<dbReference type="EMBL" id="JAMLJM010000001">
    <property type="protein sequence ID" value="MCL9807966.1"/>
    <property type="molecule type" value="Genomic_DNA"/>
</dbReference>
<sequence length="226" mass="25610">MRKIAHFLSKGTFLVFGLFFSINSFAQEQEQKEFQNPPINVETLVGDRGVSFQMIIDKKIKSIPRLGFFSVTDINSDWGVQNLQDHMTQASLTVDLFKGLKLGAGFHNTPVTGIRPSASLIYAHASEDWFFIVVPRVDLSKDANLEGLALVEYKPKISDQWRLYTRLQGVYAHTMSQDLHARSYFRARAGVSYKEFAFGLGSNVEYYGPLKHNENNFGGFVQVLLF</sequence>
<keyword evidence="3" id="KW-1185">Reference proteome</keyword>
<feature type="chain" id="PRO_5045405471" evidence="1">
    <location>
        <begin position="27"/>
        <end position="226"/>
    </location>
</feature>
<evidence type="ECO:0000256" key="1">
    <source>
        <dbReference type="SAM" id="SignalP"/>
    </source>
</evidence>
<accession>A0ABT0TKE9</accession>
<reference evidence="2 3" key="1">
    <citation type="submission" date="2022-05" db="EMBL/GenBank/DDBJ databases">
        <title>Flavobacterium sp., isolated from activated sludge.</title>
        <authorList>
            <person name="Ran Q."/>
        </authorList>
    </citation>
    <scope>NUCLEOTIDE SEQUENCE [LARGE SCALE GENOMIC DNA]</scope>
    <source>
        <strain evidence="2 3">HXWNR70</strain>
    </source>
</reference>
<organism evidence="2 3">
    <name type="scientific">Flavobacterium luminosum</name>
    <dbReference type="NCBI Taxonomy" id="2949086"/>
    <lineage>
        <taxon>Bacteria</taxon>
        <taxon>Pseudomonadati</taxon>
        <taxon>Bacteroidota</taxon>
        <taxon>Flavobacteriia</taxon>
        <taxon>Flavobacteriales</taxon>
        <taxon>Flavobacteriaceae</taxon>
        <taxon>Flavobacterium</taxon>
    </lineage>
</organism>
<dbReference type="Proteomes" id="UP001317191">
    <property type="component" value="Unassembled WGS sequence"/>
</dbReference>